<name>A0A246WQK2_9BURK</name>
<feature type="compositionally biased region" description="Low complexity" evidence="1">
    <location>
        <begin position="210"/>
        <end position="222"/>
    </location>
</feature>
<sequence>MLNQEKMPGAGSVADTIDFMKQMWGSMGAPSMMTPSLSVDDINKKISDLKTVASWLELNLNMLKATIQTLEVQSATLSTLQAMSAILASREGAEPEGRAGASAEDAAPTFPFGFPLWPGAAAPAGGDGASDPEPQAQAAEEEDEVEEEPQPPVEDEPPVEAPGAAQAVPPPDFQSAMANPNAWWNVLQEQFKHAVGNAIAGARTEEEPLLKPSKPAAKAAKPQKTTKRSGNKTVAPAAKPARPAAPKAKPARASGTVARGKPAAKPASAKPAPGKVPKNAANTSASARAAVVQSRQNKKPAPRKPTSP</sequence>
<proteinExistence type="predicted"/>
<feature type="compositionally biased region" description="Low complexity" evidence="1">
    <location>
        <begin position="110"/>
        <end position="138"/>
    </location>
</feature>
<evidence type="ECO:0000313" key="3">
    <source>
        <dbReference type="Proteomes" id="UP000197596"/>
    </source>
</evidence>
<dbReference type="EMBL" id="NJGU01000009">
    <property type="protein sequence ID" value="OWY27876.1"/>
    <property type="molecule type" value="Genomic_DNA"/>
</dbReference>
<gene>
    <name evidence="2" type="ORF">CEJ42_17490</name>
</gene>
<evidence type="ECO:0000256" key="1">
    <source>
        <dbReference type="SAM" id="MobiDB-lite"/>
    </source>
</evidence>
<feature type="compositionally biased region" description="Low complexity" evidence="1">
    <location>
        <begin position="261"/>
        <end position="295"/>
    </location>
</feature>
<dbReference type="NCBIfam" id="NF043076">
    <property type="entry name" value="PHA_gran_PhaM"/>
    <property type="match status" value="1"/>
</dbReference>
<feature type="compositionally biased region" description="Acidic residues" evidence="1">
    <location>
        <begin position="139"/>
        <end position="158"/>
    </location>
</feature>
<dbReference type="RefSeq" id="WP_088751967.1">
    <property type="nucleotide sequence ID" value="NZ_NJGU01000009.1"/>
</dbReference>
<comment type="caution">
    <text evidence="2">The sequence shown here is derived from an EMBL/GenBank/DDBJ whole genome shotgun (WGS) entry which is preliminary data.</text>
</comment>
<dbReference type="InterPro" id="IPR050026">
    <property type="entry name" value="PHA_gran_PhaM_N"/>
</dbReference>
<reference evidence="2 3" key="1">
    <citation type="submission" date="2017-06" db="EMBL/GenBank/DDBJ databases">
        <title>Herbaspirillum phytohormonus sp. nov., isolated from the root nodule of Robinia pseudoacacia in lead-zinc mine.</title>
        <authorList>
            <person name="Fan M."/>
            <person name="Lin Y."/>
        </authorList>
    </citation>
    <scope>NUCLEOTIDE SEQUENCE [LARGE SCALE GENOMIC DNA]</scope>
    <source>
        <strain evidence="2 3">HZ10</strain>
    </source>
</reference>
<accession>A0A246WQK2</accession>
<evidence type="ECO:0000313" key="2">
    <source>
        <dbReference type="EMBL" id="OWY27876.1"/>
    </source>
</evidence>
<feature type="region of interest" description="Disordered" evidence="1">
    <location>
        <begin position="203"/>
        <end position="308"/>
    </location>
</feature>
<dbReference type="AlphaFoldDB" id="A0A246WQK2"/>
<organism evidence="2 3">
    <name type="scientific">Herbaspirillum robiniae</name>
    <dbReference type="NCBI Taxonomy" id="2014887"/>
    <lineage>
        <taxon>Bacteria</taxon>
        <taxon>Pseudomonadati</taxon>
        <taxon>Pseudomonadota</taxon>
        <taxon>Betaproteobacteria</taxon>
        <taxon>Burkholderiales</taxon>
        <taxon>Oxalobacteraceae</taxon>
        <taxon>Herbaspirillum</taxon>
    </lineage>
</organism>
<dbReference type="Proteomes" id="UP000197596">
    <property type="component" value="Unassembled WGS sequence"/>
</dbReference>
<feature type="region of interest" description="Disordered" evidence="1">
    <location>
        <begin position="91"/>
        <end position="177"/>
    </location>
</feature>
<protein>
    <submittedName>
        <fullName evidence="2">Pilus assembly protein FimV</fullName>
    </submittedName>
</protein>
<feature type="compositionally biased region" description="Low complexity" evidence="1">
    <location>
        <begin position="235"/>
        <end position="253"/>
    </location>
</feature>